<feature type="transmembrane region" description="Helical" evidence="11">
    <location>
        <begin position="6"/>
        <end position="27"/>
    </location>
</feature>
<dbReference type="EMBL" id="BAAAMN010000072">
    <property type="protein sequence ID" value="GAA2046756.1"/>
    <property type="molecule type" value="Genomic_DNA"/>
</dbReference>
<dbReference type="Gene3D" id="3.30.465.10">
    <property type="match status" value="1"/>
</dbReference>
<dbReference type="PANTHER" id="PTHR43099">
    <property type="entry name" value="UPF0053 PROTEIN YRKA"/>
    <property type="match status" value="1"/>
</dbReference>
<dbReference type="InterPro" id="IPR016169">
    <property type="entry name" value="FAD-bd_PCMH_sub2"/>
</dbReference>
<dbReference type="PANTHER" id="PTHR43099:SF6">
    <property type="entry name" value="UPF0053 PROTEIN RV1842C"/>
    <property type="match status" value="1"/>
</dbReference>
<dbReference type="Pfam" id="PF01595">
    <property type="entry name" value="CNNM"/>
    <property type="match status" value="1"/>
</dbReference>
<dbReference type="InterPro" id="IPR005170">
    <property type="entry name" value="Transptr-assoc_dom"/>
</dbReference>
<evidence type="ECO:0000256" key="9">
    <source>
        <dbReference type="PROSITE-ProRule" id="PRU00703"/>
    </source>
</evidence>
<feature type="domain" description="CBS" evidence="12">
    <location>
        <begin position="226"/>
        <end position="284"/>
    </location>
</feature>
<sequence>MLTPVLLLLLGIVVILVIIAANGYFVAQEFAYMSVDRAQLTAQADEGDASAKQALKVTRRTSFMLSGAQLGITVTGLLVGYVAEPLVGQSLGTLLGGVGVPPAVSISIGTVVALGLSTVVQMIFGELYPKNLAIANPGPLARGLARSTNIYLGIFGWLITIFDHAANGLLRLLRIQPVEDLDSSANASDLQHIVSDSRESGHLEDHLSLMLDRIIDFPQRDVEHAMVPWAKTDTVDSDTTIGEVRARMAVAHTRYAVLGEDDEPIGVVHLLDVLGSSSTPDEPVVTIMRDPVIVPMVMMLPQALERLLEAEEEFACVIDEYGGLAGILTIEDLAEEVAGELTDEHDVEIPTTIEPQGSQTWKVAGDLPIDEVEREIGQRLPRGDYETVAGMLIAYLQDLPKVDQSIRMELPQMPSDLIRDEPLARYLHVSVLGLDKRVPTLVEMSLESVSDDATSQEEVQK</sequence>
<dbReference type="InterPro" id="IPR036318">
    <property type="entry name" value="FAD-bd_PCMH-like_sf"/>
</dbReference>
<dbReference type="CDD" id="cd04590">
    <property type="entry name" value="CBS_pair_CorC_HlyC_assoc"/>
    <property type="match status" value="1"/>
</dbReference>
<keyword evidence="3" id="KW-1003">Cell membrane</keyword>
<gene>
    <name evidence="14" type="ORF">GCM10009720_29660</name>
</gene>
<keyword evidence="4 10" id="KW-0812">Transmembrane</keyword>
<reference evidence="15" key="1">
    <citation type="journal article" date="2019" name="Int. J. Syst. Evol. Microbiol.">
        <title>The Global Catalogue of Microorganisms (GCM) 10K type strain sequencing project: providing services to taxonomists for standard genome sequencing and annotation.</title>
        <authorList>
            <consortium name="The Broad Institute Genomics Platform"/>
            <consortium name="The Broad Institute Genome Sequencing Center for Infectious Disease"/>
            <person name="Wu L."/>
            <person name="Ma J."/>
        </authorList>
    </citation>
    <scope>NUCLEOTIDE SEQUENCE [LARGE SCALE GENOMIC DNA]</scope>
    <source>
        <strain evidence="15">JCM 13595</strain>
    </source>
</reference>
<dbReference type="SMART" id="SM01091">
    <property type="entry name" value="CorC_HlyC"/>
    <property type="match status" value="1"/>
</dbReference>
<dbReference type="SUPFAM" id="SSF56176">
    <property type="entry name" value="FAD-binding/transporter-associated domain-like"/>
    <property type="match status" value="1"/>
</dbReference>
<keyword evidence="7 9" id="KW-0129">CBS domain</keyword>
<feature type="transmembrane region" description="Helical" evidence="11">
    <location>
        <begin position="149"/>
        <end position="170"/>
    </location>
</feature>
<accession>A0ABP5GJ23</accession>
<keyword evidence="6 10" id="KW-1133">Transmembrane helix</keyword>
<keyword evidence="8 10" id="KW-0472">Membrane</keyword>
<evidence type="ECO:0000256" key="4">
    <source>
        <dbReference type="ARBA" id="ARBA00022692"/>
    </source>
</evidence>
<dbReference type="InterPro" id="IPR051676">
    <property type="entry name" value="UPF0053_domain"/>
</dbReference>
<keyword evidence="5" id="KW-0677">Repeat</keyword>
<comment type="subcellular location">
    <subcellularLocation>
        <location evidence="1">Cell membrane</location>
        <topology evidence="1">Multi-pass membrane protein</topology>
    </subcellularLocation>
</comment>
<evidence type="ECO:0000313" key="15">
    <source>
        <dbReference type="Proteomes" id="UP001501461"/>
    </source>
</evidence>
<protein>
    <submittedName>
        <fullName evidence="14">Hemolysin family protein</fullName>
    </submittedName>
</protein>
<proteinExistence type="inferred from homology"/>
<dbReference type="Pfam" id="PF03471">
    <property type="entry name" value="CorC_HlyC"/>
    <property type="match status" value="1"/>
</dbReference>
<evidence type="ECO:0000256" key="1">
    <source>
        <dbReference type="ARBA" id="ARBA00004651"/>
    </source>
</evidence>
<evidence type="ECO:0000313" key="14">
    <source>
        <dbReference type="EMBL" id="GAA2046756.1"/>
    </source>
</evidence>
<dbReference type="InterPro" id="IPR000644">
    <property type="entry name" value="CBS_dom"/>
</dbReference>
<dbReference type="InterPro" id="IPR044751">
    <property type="entry name" value="Ion_transp-like_CBS"/>
</dbReference>
<dbReference type="RefSeq" id="WP_343960201.1">
    <property type="nucleotide sequence ID" value="NZ_BAAAMN010000072.1"/>
</dbReference>
<feature type="domain" description="CNNM transmembrane" evidence="13">
    <location>
        <begin position="4"/>
        <end position="207"/>
    </location>
</feature>
<feature type="transmembrane region" description="Helical" evidence="11">
    <location>
        <begin position="62"/>
        <end position="83"/>
    </location>
</feature>
<comment type="similarity">
    <text evidence="2">Belongs to the UPF0053 family.</text>
</comment>
<evidence type="ECO:0000256" key="7">
    <source>
        <dbReference type="ARBA" id="ARBA00023122"/>
    </source>
</evidence>
<evidence type="ECO:0000256" key="2">
    <source>
        <dbReference type="ARBA" id="ARBA00006337"/>
    </source>
</evidence>
<evidence type="ECO:0000256" key="11">
    <source>
        <dbReference type="SAM" id="Phobius"/>
    </source>
</evidence>
<evidence type="ECO:0000256" key="8">
    <source>
        <dbReference type="ARBA" id="ARBA00023136"/>
    </source>
</evidence>
<dbReference type="PROSITE" id="PS51371">
    <property type="entry name" value="CBS"/>
    <property type="match status" value="2"/>
</dbReference>
<dbReference type="Gene3D" id="3.10.580.10">
    <property type="entry name" value="CBS-domain"/>
    <property type="match status" value="1"/>
</dbReference>
<organism evidence="14 15">
    <name type="scientific">Yaniella flava</name>
    <dbReference type="NCBI Taxonomy" id="287930"/>
    <lineage>
        <taxon>Bacteria</taxon>
        <taxon>Bacillati</taxon>
        <taxon>Actinomycetota</taxon>
        <taxon>Actinomycetes</taxon>
        <taxon>Micrococcales</taxon>
        <taxon>Micrococcaceae</taxon>
        <taxon>Yaniella</taxon>
    </lineage>
</organism>
<feature type="domain" description="CBS" evidence="12">
    <location>
        <begin position="287"/>
        <end position="344"/>
    </location>
</feature>
<dbReference type="Proteomes" id="UP001501461">
    <property type="component" value="Unassembled WGS sequence"/>
</dbReference>
<comment type="caution">
    <text evidence="14">The sequence shown here is derived from an EMBL/GenBank/DDBJ whole genome shotgun (WGS) entry which is preliminary data.</text>
</comment>
<evidence type="ECO:0000256" key="3">
    <source>
        <dbReference type="ARBA" id="ARBA00022475"/>
    </source>
</evidence>
<feature type="transmembrane region" description="Helical" evidence="11">
    <location>
        <begin position="103"/>
        <end position="128"/>
    </location>
</feature>
<evidence type="ECO:0000256" key="10">
    <source>
        <dbReference type="PROSITE-ProRule" id="PRU01193"/>
    </source>
</evidence>
<evidence type="ECO:0000256" key="6">
    <source>
        <dbReference type="ARBA" id="ARBA00022989"/>
    </source>
</evidence>
<dbReference type="InterPro" id="IPR002550">
    <property type="entry name" value="CNNM"/>
</dbReference>
<evidence type="ECO:0000259" key="12">
    <source>
        <dbReference type="PROSITE" id="PS51371"/>
    </source>
</evidence>
<name>A0ABP5GJ23_9MICC</name>
<evidence type="ECO:0000256" key="5">
    <source>
        <dbReference type="ARBA" id="ARBA00022737"/>
    </source>
</evidence>
<keyword evidence="15" id="KW-1185">Reference proteome</keyword>
<dbReference type="Pfam" id="PF00571">
    <property type="entry name" value="CBS"/>
    <property type="match status" value="2"/>
</dbReference>
<dbReference type="SUPFAM" id="SSF54631">
    <property type="entry name" value="CBS-domain pair"/>
    <property type="match status" value="1"/>
</dbReference>
<evidence type="ECO:0000259" key="13">
    <source>
        <dbReference type="PROSITE" id="PS51846"/>
    </source>
</evidence>
<dbReference type="PROSITE" id="PS51846">
    <property type="entry name" value="CNNM"/>
    <property type="match status" value="1"/>
</dbReference>
<dbReference type="InterPro" id="IPR046342">
    <property type="entry name" value="CBS_dom_sf"/>
</dbReference>